<dbReference type="GO" id="GO:0009245">
    <property type="term" value="P:lipid A biosynthetic process"/>
    <property type="evidence" value="ECO:0007669"/>
    <property type="project" value="TreeGrafter"/>
</dbReference>
<protein>
    <submittedName>
        <fullName evidence="5">Metallophosphoesterase</fullName>
    </submittedName>
</protein>
<keyword evidence="1" id="KW-0479">Metal-binding</keyword>
<keyword evidence="3" id="KW-0472">Membrane</keyword>
<keyword evidence="3" id="KW-0812">Transmembrane</keyword>
<dbReference type="GO" id="GO:0008758">
    <property type="term" value="F:UDP-2,3-diacylglucosamine hydrolase activity"/>
    <property type="evidence" value="ECO:0007669"/>
    <property type="project" value="TreeGrafter"/>
</dbReference>
<dbReference type="InterPro" id="IPR004843">
    <property type="entry name" value="Calcineurin-like_PHP"/>
</dbReference>
<dbReference type="InterPro" id="IPR029052">
    <property type="entry name" value="Metallo-depent_PP-like"/>
</dbReference>
<dbReference type="SUPFAM" id="SSF56300">
    <property type="entry name" value="Metallo-dependent phosphatases"/>
    <property type="match status" value="1"/>
</dbReference>
<dbReference type="GO" id="GO:0046872">
    <property type="term" value="F:metal ion binding"/>
    <property type="evidence" value="ECO:0007669"/>
    <property type="project" value="UniProtKB-KW"/>
</dbReference>
<keyword evidence="2" id="KW-0378">Hydrolase</keyword>
<gene>
    <name evidence="5" type="ORF">H8E19_04415</name>
</gene>
<feature type="domain" description="Calcineurin-like phosphoesterase" evidence="4">
    <location>
        <begin position="116"/>
        <end position="280"/>
    </location>
</feature>
<feature type="transmembrane region" description="Helical" evidence="3">
    <location>
        <begin position="25"/>
        <end position="54"/>
    </location>
</feature>
<reference evidence="5 6" key="1">
    <citation type="submission" date="2020-08" db="EMBL/GenBank/DDBJ databases">
        <title>Bridging the membrane lipid divide: bacteria of the FCB group superphylum have the potential to synthesize archaeal ether lipids.</title>
        <authorList>
            <person name="Villanueva L."/>
            <person name="Von Meijenfeldt F.A.B."/>
            <person name="Westbye A.B."/>
            <person name="Yadav S."/>
            <person name="Hopmans E.C."/>
            <person name="Dutilh B.E."/>
            <person name="Sinninghe Damste J.S."/>
        </authorList>
    </citation>
    <scope>NUCLEOTIDE SEQUENCE [LARGE SCALE GENOMIC DNA]</scope>
    <source>
        <strain evidence="5">NIOZ-UU27</strain>
    </source>
</reference>
<name>A0A8J6MZF0_9DELT</name>
<dbReference type="PANTHER" id="PTHR31302:SF31">
    <property type="entry name" value="PHOSPHODIESTERASE YAEI"/>
    <property type="match status" value="1"/>
</dbReference>
<dbReference type="Gene3D" id="3.60.21.10">
    <property type="match status" value="1"/>
</dbReference>
<feature type="transmembrane region" description="Helical" evidence="3">
    <location>
        <begin position="74"/>
        <end position="92"/>
    </location>
</feature>
<proteinExistence type="predicted"/>
<sequence>MVFMVLCPILVRVLERYGMETVPKILAYAGYTWMGLLLMFVCTAFVIDIYGLLLSVLTRVFHWDPGPWIPSPRITFFIPLVVSVLVGVYGHIEALSIRTELIVIKSPKIPENVGKLRIVQISDVHLGLIMGEWRLERILREVRRAKPDILVSTGDLLDGQINDISKMADKINAVRTPYGKYAVTGNHEFHAGIGRSLAFAEEAGFTVLRGEKLEIPGLIIMAGVDDVRANRFGGHGKISEKQLLSGLPENQFTILLKHRPLVESGSEGLFDLQLSGHTHGGQLFPFSLLIKLLYPIDKGLLPLRDGVFLYVNRGSGTWGPPMRFLVPPEVTIIDLVHGG</sequence>
<dbReference type="InterPro" id="IPR051158">
    <property type="entry name" value="Metallophosphoesterase_sf"/>
</dbReference>
<evidence type="ECO:0000256" key="3">
    <source>
        <dbReference type="SAM" id="Phobius"/>
    </source>
</evidence>
<keyword evidence="3" id="KW-1133">Transmembrane helix</keyword>
<evidence type="ECO:0000256" key="2">
    <source>
        <dbReference type="ARBA" id="ARBA00022801"/>
    </source>
</evidence>
<organism evidence="5 6">
    <name type="scientific">Candidatus Desulfacyla euxinica</name>
    <dbReference type="NCBI Taxonomy" id="2841693"/>
    <lineage>
        <taxon>Bacteria</taxon>
        <taxon>Deltaproteobacteria</taxon>
        <taxon>Candidatus Desulfacyla</taxon>
    </lineage>
</organism>
<evidence type="ECO:0000313" key="5">
    <source>
        <dbReference type="EMBL" id="MBC8176628.1"/>
    </source>
</evidence>
<dbReference type="GO" id="GO:0016020">
    <property type="term" value="C:membrane"/>
    <property type="evidence" value="ECO:0007669"/>
    <property type="project" value="GOC"/>
</dbReference>
<accession>A0A8J6MZF0</accession>
<dbReference type="Proteomes" id="UP000650524">
    <property type="component" value="Unassembled WGS sequence"/>
</dbReference>
<dbReference type="AlphaFoldDB" id="A0A8J6MZF0"/>
<dbReference type="Pfam" id="PF00149">
    <property type="entry name" value="Metallophos"/>
    <property type="match status" value="1"/>
</dbReference>
<evidence type="ECO:0000313" key="6">
    <source>
        <dbReference type="Proteomes" id="UP000650524"/>
    </source>
</evidence>
<evidence type="ECO:0000259" key="4">
    <source>
        <dbReference type="Pfam" id="PF00149"/>
    </source>
</evidence>
<dbReference type="EMBL" id="JACNJD010000148">
    <property type="protein sequence ID" value="MBC8176628.1"/>
    <property type="molecule type" value="Genomic_DNA"/>
</dbReference>
<dbReference type="PANTHER" id="PTHR31302">
    <property type="entry name" value="TRANSMEMBRANE PROTEIN WITH METALLOPHOSPHOESTERASE DOMAIN-RELATED"/>
    <property type="match status" value="1"/>
</dbReference>
<dbReference type="CDD" id="cd07385">
    <property type="entry name" value="MPP_YkuE_C"/>
    <property type="match status" value="1"/>
</dbReference>
<evidence type="ECO:0000256" key="1">
    <source>
        <dbReference type="ARBA" id="ARBA00022723"/>
    </source>
</evidence>
<comment type="caution">
    <text evidence="5">The sequence shown here is derived from an EMBL/GenBank/DDBJ whole genome shotgun (WGS) entry which is preliminary data.</text>
</comment>